<feature type="compositionally biased region" description="Polar residues" evidence="8">
    <location>
        <begin position="881"/>
        <end position="892"/>
    </location>
</feature>
<dbReference type="SMART" id="SM00761">
    <property type="entry name" value="HDAC_interact"/>
    <property type="match status" value="1"/>
</dbReference>
<keyword evidence="6 7" id="KW-0539">Nucleus</keyword>
<feature type="compositionally biased region" description="Basic and acidic residues" evidence="8">
    <location>
        <begin position="1035"/>
        <end position="1046"/>
    </location>
</feature>
<dbReference type="PANTHER" id="PTHR12346">
    <property type="entry name" value="SIN3B-RELATED"/>
    <property type="match status" value="1"/>
</dbReference>
<evidence type="ECO:0000256" key="4">
    <source>
        <dbReference type="ARBA" id="ARBA00023015"/>
    </source>
</evidence>
<evidence type="ECO:0000313" key="10">
    <source>
        <dbReference type="EMBL" id="KAK4777886.1"/>
    </source>
</evidence>
<evidence type="ECO:0000256" key="1">
    <source>
        <dbReference type="ARBA" id="ARBA00004123"/>
    </source>
</evidence>
<organism evidence="10 11">
    <name type="scientific">Trapa incisa</name>
    <dbReference type="NCBI Taxonomy" id="236973"/>
    <lineage>
        <taxon>Eukaryota</taxon>
        <taxon>Viridiplantae</taxon>
        <taxon>Streptophyta</taxon>
        <taxon>Embryophyta</taxon>
        <taxon>Tracheophyta</taxon>
        <taxon>Spermatophyta</taxon>
        <taxon>Magnoliopsida</taxon>
        <taxon>eudicotyledons</taxon>
        <taxon>Gunneridae</taxon>
        <taxon>Pentapetalae</taxon>
        <taxon>rosids</taxon>
        <taxon>malvids</taxon>
        <taxon>Myrtales</taxon>
        <taxon>Lythraceae</taxon>
        <taxon>Trapa</taxon>
    </lineage>
</organism>
<dbReference type="Gene3D" id="1.20.1160.11">
    <property type="entry name" value="Paired amphipathic helix"/>
    <property type="match status" value="3"/>
</dbReference>
<dbReference type="GO" id="GO:0000122">
    <property type="term" value="P:negative regulation of transcription by RNA polymerase II"/>
    <property type="evidence" value="ECO:0007669"/>
    <property type="project" value="TreeGrafter"/>
</dbReference>
<dbReference type="Pfam" id="PF16879">
    <property type="entry name" value="Sin3a_C"/>
    <property type="match status" value="1"/>
</dbReference>
<keyword evidence="2" id="KW-0678">Repressor</keyword>
<comment type="subcellular location">
    <subcellularLocation>
        <location evidence="1 7">Nucleus</location>
    </subcellularLocation>
</comment>
<feature type="region of interest" description="Disordered" evidence="8">
    <location>
        <begin position="879"/>
        <end position="899"/>
    </location>
</feature>
<evidence type="ECO:0000313" key="11">
    <source>
        <dbReference type="Proteomes" id="UP001345219"/>
    </source>
</evidence>
<keyword evidence="5" id="KW-0804">Transcription</keyword>
<dbReference type="PROSITE" id="PS51477">
    <property type="entry name" value="PAH"/>
    <property type="match status" value="3"/>
</dbReference>
<feature type="region of interest" description="Disordered" evidence="8">
    <location>
        <begin position="974"/>
        <end position="1059"/>
    </location>
</feature>
<dbReference type="InterPro" id="IPR031693">
    <property type="entry name" value="Sin3_C"/>
</dbReference>
<evidence type="ECO:0000259" key="9">
    <source>
        <dbReference type="SMART" id="SM00761"/>
    </source>
</evidence>
<evidence type="ECO:0000256" key="3">
    <source>
        <dbReference type="ARBA" id="ARBA00022737"/>
    </source>
</evidence>
<feature type="domain" description="Histone deacetylase interacting" evidence="9">
    <location>
        <begin position="493"/>
        <end position="593"/>
    </location>
</feature>
<dbReference type="GO" id="GO:0003714">
    <property type="term" value="F:transcription corepressor activity"/>
    <property type="evidence" value="ECO:0007669"/>
    <property type="project" value="InterPro"/>
</dbReference>
<comment type="caution">
    <text evidence="10">The sequence shown here is derived from an EMBL/GenBank/DDBJ whole genome shotgun (WGS) entry which is preliminary data.</text>
</comment>
<dbReference type="InterPro" id="IPR013194">
    <property type="entry name" value="HDAC_interact_dom"/>
</dbReference>
<dbReference type="Proteomes" id="UP001345219">
    <property type="component" value="Chromosome 14"/>
</dbReference>
<evidence type="ECO:0000256" key="6">
    <source>
        <dbReference type="ARBA" id="ARBA00023242"/>
    </source>
</evidence>
<dbReference type="EMBL" id="JAXIOK010000002">
    <property type="protein sequence ID" value="KAK4777886.1"/>
    <property type="molecule type" value="Genomic_DNA"/>
</dbReference>
<evidence type="ECO:0000256" key="2">
    <source>
        <dbReference type="ARBA" id="ARBA00022491"/>
    </source>
</evidence>
<keyword evidence="11" id="KW-1185">Reference proteome</keyword>
<name>A0AAN7QUX0_9MYRT</name>
<protein>
    <recommendedName>
        <fullName evidence="9">Histone deacetylase interacting domain-containing protein</fullName>
    </recommendedName>
</protein>
<dbReference type="GO" id="GO:0000118">
    <property type="term" value="C:histone deacetylase complex"/>
    <property type="evidence" value="ECO:0007669"/>
    <property type="project" value="TreeGrafter"/>
</dbReference>
<dbReference type="InterPro" id="IPR039774">
    <property type="entry name" value="Sin3-like"/>
</dbReference>
<dbReference type="FunFam" id="1.20.1160.11:FF:000001">
    <property type="entry name" value="Paired amphipathic helix protein Sin3"/>
    <property type="match status" value="1"/>
</dbReference>
<keyword evidence="3" id="KW-0677">Repeat</keyword>
<dbReference type="GO" id="GO:0000785">
    <property type="term" value="C:chromatin"/>
    <property type="evidence" value="ECO:0007669"/>
    <property type="project" value="TreeGrafter"/>
</dbReference>
<evidence type="ECO:0000256" key="7">
    <source>
        <dbReference type="PROSITE-ProRule" id="PRU00810"/>
    </source>
</evidence>
<evidence type="ECO:0000256" key="8">
    <source>
        <dbReference type="SAM" id="MobiDB-lite"/>
    </source>
</evidence>
<feature type="region of interest" description="Disordered" evidence="8">
    <location>
        <begin position="106"/>
        <end position="135"/>
    </location>
</feature>
<keyword evidence="4" id="KW-0805">Transcription regulation</keyword>
<dbReference type="InterPro" id="IPR036600">
    <property type="entry name" value="PAH_sf"/>
</dbReference>
<dbReference type="FunFam" id="1.20.1160.11:FF:000003">
    <property type="entry name" value="Paired amphipathic helix SIN3-like protein"/>
    <property type="match status" value="1"/>
</dbReference>
<dbReference type="PANTHER" id="PTHR12346:SF0">
    <property type="entry name" value="SIN3A, ISOFORM G"/>
    <property type="match status" value="1"/>
</dbReference>
<reference evidence="10 11" key="1">
    <citation type="journal article" date="2023" name="Hortic Res">
        <title>Pangenome of water caltrop reveals structural variations and asymmetric subgenome divergence after allopolyploidization.</title>
        <authorList>
            <person name="Zhang X."/>
            <person name="Chen Y."/>
            <person name="Wang L."/>
            <person name="Yuan Y."/>
            <person name="Fang M."/>
            <person name="Shi L."/>
            <person name="Lu R."/>
            <person name="Comes H.P."/>
            <person name="Ma Y."/>
            <person name="Chen Y."/>
            <person name="Huang G."/>
            <person name="Zhou Y."/>
            <person name="Zheng Z."/>
            <person name="Qiu Y."/>
        </authorList>
    </citation>
    <scope>NUCLEOTIDE SEQUENCE [LARGE SCALE GENOMIC DNA]</scope>
    <source>
        <tissue evidence="10">Roots</tissue>
    </source>
</reference>
<dbReference type="FunFam" id="1.20.1160.11:FF:000002">
    <property type="entry name" value="Paired amphipathic helix protein SIN3"/>
    <property type="match status" value="1"/>
</dbReference>
<feature type="region of interest" description="Disordered" evidence="8">
    <location>
        <begin position="1341"/>
        <end position="1363"/>
    </location>
</feature>
<dbReference type="SUPFAM" id="SSF47762">
    <property type="entry name" value="PAH2 domain"/>
    <property type="match status" value="3"/>
</dbReference>
<evidence type="ECO:0000256" key="5">
    <source>
        <dbReference type="ARBA" id="ARBA00023163"/>
    </source>
</evidence>
<proteinExistence type="predicted"/>
<accession>A0AAN7QUX0</accession>
<sequence>MQTAGVYKRIVFSSRKNIQDDGFGWGGEESSKAELENFFHPSDLLRESVFFSPARGWLGAGLHAGAGRRSIIWCWSLWWRRCACGSSFGLYCGDLLEMESSSDEVNSASQPKRSVACSRGEAADQPQAVGGGNGQRLTANDAMTYLGLVRDAFKDKKENYDEFLEVMKDFKSQRIDTLGVMTRVKKLFKGHRDLILGFNMFLPKGYEIKDPPQKKAVEFGEAVCFVNKIKARFHGDPHVYKSFVDILTKYRDENTSINKVHQEVSVLFKDHADLLEGFTHFLPVTSSEMSTKERTADLHPEHGIHVSQPDICHDQALMKEDKNPQDEGDKNSGALRGSSSCFEKVVVKNMNSTEFAFFDKVKERLSDKHQEFLTCFQIFSQGMITRLELQNMASDLLGRYPDLMDGLNEFLARCDENEGFLADFLSKRTFPRSIKAEDRNRGEQVYEKDERIKIRERDGRDRDRPERSVVLANKDPSHKMYIEKPINELDLSDCECCTPSYRLLPKNYPIPPVSQRTGIGAEVLNDHWVSVTSGSEDYSFKHMRKNQYEESLFRCEDDRFELDMLLESVTVAIKRVEELLEKINNNTIKTDSPILIEDHLTALNLRCIERLYGDHGLDVMDVLRKNAALVLPVILTRLKQKQEDWTRCRSEFNKVWAEIYAKNYHKSLDHRSFYFKQQDTKSLSTKALLAEIKEISEKKKKEEDAILSIATGNRQTVTPYLKFEYRDPDIHEDLYQLIKYSCAEVCSAEQVDAVMKIWCTFLEPMLGVPFRSQGAEGIEDVLKTTICQVGKGSPACVKPCNIITFKRGEPPQEANSRNLSVSGDAMEVEDGSCIAYHASRKYPSAKIQSIALKDDTSVASKSSNPTALIAVAEQSNRRNGIENSSGLGTASPTPLLKTTTTTNTTTEFMLVEVADCLKSNPSADGVMKYGSRQYNESFSGHSKVEREEGELSPNNYYEEDNFAVYVSTGLEAKDSATNKPYKSGVRENLASPDDRDESAQMSPEEISENGGVSASDSGDGEDLSHEEQEEDADHEDGKVESQDKAEGIPSVQDGAGGGTVLPSSERFFSTVKPLAKHVPSLNSNHYKNARIFYGNDSFYVLFRLHQILYERIQSAKINSSSSERKWKASSDANSSDSYDRFMTALYNLLDGSSDNTKFEDDCRSIVGTQSYVLFTLDKLIYKLVKQLQAVATDEMDSKLLQLYMYEKSRKHGRFSDAVYYENAQILLHVENIYRIECTTSHLAVQLMDGNHDKPESTAVSIEPKFSAYLHNDYLSVHDKEEKHGIFLKRNKRKLVGADHNQFVQGLKVVNGLECKITCNSSKVSYVLDTEDFLFRKKRKERSVDANSSSRGQSKSSARDPRRLQRFHRLLSGS</sequence>
<dbReference type="Pfam" id="PF02671">
    <property type="entry name" value="PAH"/>
    <property type="match status" value="3"/>
</dbReference>
<dbReference type="Pfam" id="PF08295">
    <property type="entry name" value="Sin3_corepress"/>
    <property type="match status" value="1"/>
</dbReference>
<gene>
    <name evidence="10" type="ORF">SAY87_018073</name>
</gene>
<dbReference type="InterPro" id="IPR003822">
    <property type="entry name" value="PAH"/>
</dbReference>